<dbReference type="OrthoDB" id="27073at2759"/>
<dbReference type="InterPro" id="IPR016159">
    <property type="entry name" value="Cullin_repeat-like_dom_sf"/>
</dbReference>
<keyword evidence="3" id="KW-1185">Reference proteome</keyword>
<reference evidence="2" key="1">
    <citation type="submission" date="2020-05" db="EMBL/GenBank/DDBJ databases">
        <title>Mycena genomes resolve the evolution of fungal bioluminescence.</title>
        <authorList>
            <person name="Tsai I.J."/>
        </authorList>
    </citation>
    <scope>NUCLEOTIDE SEQUENCE</scope>
    <source>
        <strain evidence="2">110903Hualien_Pintung</strain>
    </source>
</reference>
<protein>
    <submittedName>
        <fullName evidence="2">AAA family ATPase</fullName>
    </submittedName>
</protein>
<proteinExistence type="predicted"/>
<dbReference type="AlphaFoldDB" id="A0A8H6VXB6"/>
<gene>
    <name evidence="2" type="ORF">HMN09_01252000</name>
</gene>
<dbReference type="Gene3D" id="1.20.1310.10">
    <property type="entry name" value="Cullin Repeats"/>
    <property type="match status" value="1"/>
</dbReference>
<sequence length="356" mass="38698">MSTSGKGKGREQAPLPGPSSGSANPAASLSALWAYLLPALTHIMKSPQNDASATAKAPAIDMAFYSGIHTACYNYFTSQNENHFPPTSAARAMGTTDRDTQSGNDLYEQLDKFFLETAREVMLGLPQDDDTELVDYIVPCFNRYSAGATSVNRLLNYINRHYVRRAVEEDRGWLRVSDIVDLPAGTTAATLATTATALSMSREDAESREKLARLLKEKRVVELRKWGYDGSAQSPMGAAEAEASAEAASAPDRIVSVVSLAHRRFRTEVLEPLLAVPVIKGHKPKKKIPKAATGPPPSIPKGRLARSVRNLLESKGGDEEEKARLAADLLRALRLSGIRTDHPLRKRLDKFVTTGG</sequence>
<evidence type="ECO:0000313" key="2">
    <source>
        <dbReference type="EMBL" id="KAF7291609.1"/>
    </source>
</evidence>
<organism evidence="2 3">
    <name type="scientific">Mycena chlorophos</name>
    <name type="common">Agaric fungus</name>
    <name type="synonym">Agaricus chlorophos</name>
    <dbReference type="NCBI Taxonomy" id="658473"/>
    <lineage>
        <taxon>Eukaryota</taxon>
        <taxon>Fungi</taxon>
        <taxon>Dikarya</taxon>
        <taxon>Basidiomycota</taxon>
        <taxon>Agaricomycotina</taxon>
        <taxon>Agaricomycetes</taxon>
        <taxon>Agaricomycetidae</taxon>
        <taxon>Agaricales</taxon>
        <taxon>Marasmiineae</taxon>
        <taxon>Mycenaceae</taxon>
        <taxon>Mycena</taxon>
    </lineage>
</organism>
<evidence type="ECO:0000313" key="3">
    <source>
        <dbReference type="Proteomes" id="UP000613580"/>
    </source>
</evidence>
<dbReference type="EMBL" id="JACAZE010000024">
    <property type="protein sequence ID" value="KAF7291609.1"/>
    <property type="molecule type" value="Genomic_DNA"/>
</dbReference>
<evidence type="ECO:0000256" key="1">
    <source>
        <dbReference type="SAM" id="MobiDB-lite"/>
    </source>
</evidence>
<accession>A0A8H6VXB6</accession>
<dbReference type="SUPFAM" id="SSF74788">
    <property type="entry name" value="Cullin repeat-like"/>
    <property type="match status" value="1"/>
</dbReference>
<feature type="region of interest" description="Disordered" evidence="1">
    <location>
        <begin position="1"/>
        <end position="22"/>
    </location>
</feature>
<name>A0A8H6VXB6_MYCCL</name>
<comment type="caution">
    <text evidence="2">The sequence shown here is derived from an EMBL/GenBank/DDBJ whole genome shotgun (WGS) entry which is preliminary data.</text>
</comment>
<dbReference type="Proteomes" id="UP000613580">
    <property type="component" value="Unassembled WGS sequence"/>
</dbReference>